<dbReference type="PANTHER" id="PTHR10589:SF17">
    <property type="entry name" value="UBIQUITIN CARBOXYL-TERMINAL HYDROLASE"/>
    <property type="match status" value="1"/>
</dbReference>
<dbReference type="PRINTS" id="PR00707">
    <property type="entry name" value="UBCTHYDRLASE"/>
</dbReference>
<keyword evidence="5 7" id="KW-0378">Hydrolase</keyword>
<dbReference type="GO" id="GO:0016579">
    <property type="term" value="P:protein deubiquitination"/>
    <property type="evidence" value="ECO:0007669"/>
    <property type="project" value="TreeGrafter"/>
</dbReference>
<dbReference type="GO" id="GO:0005737">
    <property type="term" value="C:cytoplasm"/>
    <property type="evidence" value="ECO:0007669"/>
    <property type="project" value="TreeGrafter"/>
</dbReference>
<evidence type="ECO:0000256" key="5">
    <source>
        <dbReference type="ARBA" id="ARBA00022801"/>
    </source>
</evidence>
<dbReference type="Pfam" id="PF01088">
    <property type="entry name" value="Peptidase_C12"/>
    <property type="match status" value="1"/>
</dbReference>
<feature type="site" description="Transition state stabilizer" evidence="7">
    <location>
        <position position="79"/>
    </location>
</feature>
<keyword evidence="6 7" id="KW-0788">Thiol protease</keyword>
<comment type="similarity">
    <text evidence="2 7 8">Belongs to the peptidase C12 family.</text>
</comment>
<gene>
    <name evidence="10" type="ORF">PPNO1_LOCUS1330</name>
</gene>
<feature type="active site" description="Nucleophile" evidence="7">
    <location>
        <position position="85"/>
    </location>
</feature>
<proteinExistence type="inferred from homology"/>
<dbReference type="PANTHER" id="PTHR10589">
    <property type="entry name" value="UBIQUITIN CARBOXYL-TERMINAL HYDROLASE"/>
    <property type="match status" value="1"/>
</dbReference>
<keyword evidence="3 7" id="KW-0645">Protease</keyword>
<reference evidence="10" key="1">
    <citation type="submission" date="2022-11" db="EMBL/GenBank/DDBJ databases">
        <authorList>
            <person name="Scott C."/>
            <person name="Bruce N."/>
        </authorList>
    </citation>
    <scope>NUCLEOTIDE SEQUENCE</scope>
</reference>
<comment type="catalytic activity">
    <reaction evidence="1 7 8">
        <text>Thiol-dependent hydrolysis of ester, thioester, amide, peptide and isopeptide bonds formed by the C-terminal Gly of ubiquitin (a 76-residue protein attached to proteins as an intracellular targeting signal).</text>
        <dbReference type="EC" id="3.4.19.12"/>
    </reaction>
</comment>
<dbReference type="PROSITE" id="PS00140">
    <property type="entry name" value="UCH_1"/>
    <property type="match status" value="1"/>
</dbReference>
<evidence type="ECO:0000256" key="2">
    <source>
        <dbReference type="ARBA" id="ARBA00009326"/>
    </source>
</evidence>
<evidence type="ECO:0000256" key="7">
    <source>
        <dbReference type="PROSITE-ProRule" id="PRU01393"/>
    </source>
</evidence>
<dbReference type="GO" id="GO:0006511">
    <property type="term" value="P:ubiquitin-dependent protein catabolic process"/>
    <property type="evidence" value="ECO:0007669"/>
    <property type="project" value="UniProtKB-UniRule"/>
</dbReference>
<dbReference type="Gene3D" id="3.40.532.10">
    <property type="entry name" value="Peptidase C12, ubiquitin carboxyl-terminal hydrolase"/>
    <property type="match status" value="1"/>
</dbReference>
<evidence type="ECO:0000256" key="3">
    <source>
        <dbReference type="ARBA" id="ARBA00022670"/>
    </source>
</evidence>
<comment type="caution">
    <text evidence="10">The sequence shown here is derived from an EMBL/GenBank/DDBJ whole genome shotgun (WGS) entry which is preliminary data.</text>
</comment>
<name>A0A9P1GVR1_9PEZI</name>
<dbReference type="InterPro" id="IPR001578">
    <property type="entry name" value="Peptidase_C12_UCH"/>
</dbReference>
<evidence type="ECO:0000256" key="4">
    <source>
        <dbReference type="ARBA" id="ARBA00022786"/>
    </source>
</evidence>
<dbReference type="GO" id="GO:0004843">
    <property type="term" value="F:cysteine-type deubiquitinase activity"/>
    <property type="evidence" value="ECO:0007669"/>
    <property type="project" value="UniProtKB-UniRule"/>
</dbReference>
<protein>
    <recommendedName>
        <fullName evidence="8">Ubiquitin carboxyl-terminal hydrolase</fullName>
        <ecNumber evidence="8">3.4.19.12</ecNumber>
    </recommendedName>
</protein>
<sequence length="229" mass="25018">MELEMVHLIGLLGAPESLFFEDVFSLDEAELLPRPAVALVLIFPAGQDYEARLAAEEASRSSHALSGGHSAQEVTWFRQTIHNACGLYAILHALSNGVARSLIEPESILSRILEECRGLDARSHALVLEQSQELEDAYNRVAAEGDTVAPENAEDEVDFHYVCFVRSSENGRLYELDGDRQGPIDRGAVLGPGEDVLGEGGLNVIREYIEKGQGNIGFSLMALVNRQMP</sequence>
<dbReference type="AlphaFoldDB" id="A0A9P1GVR1"/>
<evidence type="ECO:0000259" key="9">
    <source>
        <dbReference type="PROSITE" id="PS52048"/>
    </source>
</evidence>
<dbReference type="EC" id="3.4.19.12" evidence="8"/>
<accession>A0A9P1GVR1</accession>
<evidence type="ECO:0000256" key="1">
    <source>
        <dbReference type="ARBA" id="ARBA00000707"/>
    </source>
</evidence>
<evidence type="ECO:0000313" key="11">
    <source>
        <dbReference type="Proteomes" id="UP000838763"/>
    </source>
</evidence>
<keyword evidence="11" id="KW-1185">Reference proteome</keyword>
<dbReference type="EMBL" id="CALLCH030000002">
    <property type="protein sequence ID" value="CAI4211548.1"/>
    <property type="molecule type" value="Genomic_DNA"/>
</dbReference>
<dbReference type="InterPro" id="IPR036959">
    <property type="entry name" value="Peptidase_C12_UCH_sf"/>
</dbReference>
<evidence type="ECO:0000313" key="10">
    <source>
        <dbReference type="EMBL" id="CAI4211548.1"/>
    </source>
</evidence>
<keyword evidence="4 7" id="KW-0833">Ubl conjugation pathway</keyword>
<evidence type="ECO:0000256" key="8">
    <source>
        <dbReference type="RuleBase" id="RU361215"/>
    </source>
</evidence>
<dbReference type="SUPFAM" id="SSF54001">
    <property type="entry name" value="Cysteine proteinases"/>
    <property type="match status" value="1"/>
</dbReference>
<feature type="site" description="Important for enzyme activity" evidence="7">
    <location>
        <position position="177"/>
    </location>
</feature>
<organism evidence="10 11">
    <name type="scientific">Parascedosporium putredinis</name>
    <dbReference type="NCBI Taxonomy" id="1442378"/>
    <lineage>
        <taxon>Eukaryota</taxon>
        <taxon>Fungi</taxon>
        <taxon>Dikarya</taxon>
        <taxon>Ascomycota</taxon>
        <taxon>Pezizomycotina</taxon>
        <taxon>Sordariomycetes</taxon>
        <taxon>Hypocreomycetidae</taxon>
        <taxon>Microascales</taxon>
        <taxon>Microascaceae</taxon>
        <taxon>Parascedosporium</taxon>
    </lineage>
</organism>
<dbReference type="PROSITE" id="PS52048">
    <property type="entry name" value="UCH_DOMAIN"/>
    <property type="match status" value="1"/>
</dbReference>
<dbReference type="InterPro" id="IPR057254">
    <property type="entry name" value="UCH_AS"/>
</dbReference>
<dbReference type="OrthoDB" id="427186at2759"/>
<feature type="active site" description="Proton donor" evidence="7">
    <location>
        <position position="160"/>
    </location>
</feature>
<dbReference type="Proteomes" id="UP000838763">
    <property type="component" value="Unassembled WGS sequence"/>
</dbReference>
<feature type="domain" description="UCH catalytic" evidence="9">
    <location>
        <begin position="1"/>
        <end position="225"/>
    </location>
</feature>
<dbReference type="InterPro" id="IPR038765">
    <property type="entry name" value="Papain-like_cys_pep_sf"/>
</dbReference>
<evidence type="ECO:0000256" key="6">
    <source>
        <dbReference type="ARBA" id="ARBA00022807"/>
    </source>
</evidence>